<dbReference type="EMBL" id="JABWDY010010588">
    <property type="protein sequence ID" value="KAF5200580.1"/>
    <property type="molecule type" value="Genomic_DNA"/>
</dbReference>
<sequence>MFGVIEQNSAGALENTFGASQLEITKLQQSVDELRGESRLLKAQVKAQAKDLSQSKRCIEEVTEKKGFANTNQLSALRQELDETKDVILELKNKLILKENVATVAMGVKDASEKSLRLADLRNSKQREWLEDLSRQLESVMQKDLQN</sequence>
<accession>A0A7J6WVE0</accession>
<organism evidence="1 2">
    <name type="scientific">Thalictrum thalictroides</name>
    <name type="common">Rue-anemone</name>
    <name type="synonym">Anemone thalictroides</name>
    <dbReference type="NCBI Taxonomy" id="46969"/>
    <lineage>
        <taxon>Eukaryota</taxon>
        <taxon>Viridiplantae</taxon>
        <taxon>Streptophyta</taxon>
        <taxon>Embryophyta</taxon>
        <taxon>Tracheophyta</taxon>
        <taxon>Spermatophyta</taxon>
        <taxon>Magnoliopsida</taxon>
        <taxon>Ranunculales</taxon>
        <taxon>Ranunculaceae</taxon>
        <taxon>Thalictroideae</taxon>
        <taxon>Thalictrum</taxon>
    </lineage>
</organism>
<keyword evidence="2" id="KW-1185">Reference proteome</keyword>
<proteinExistence type="predicted"/>
<gene>
    <name evidence="1" type="ORF">FRX31_009833</name>
</gene>
<dbReference type="Proteomes" id="UP000554482">
    <property type="component" value="Unassembled WGS sequence"/>
</dbReference>
<protein>
    <submittedName>
        <fullName evidence="1">Uncharacterized protein</fullName>
    </submittedName>
</protein>
<dbReference type="PANTHER" id="PTHR34937">
    <property type="entry name" value="OS08G0559800 PROTEIN"/>
    <property type="match status" value="1"/>
</dbReference>
<evidence type="ECO:0000313" key="2">
    <source>
        <dbReference type="Proteomes" id="UP000554482"/>
    </source>
</evidence>
<dbReference type="InterPro" id="IPR040300">
    <property type="entry name" value="At3g49055-like"/>
</dbReference>
<dbReference type="PANTHER" id="PTHR34937:SF1">
    <property type="entry name" value="PARAMYOSIN"/>
    <property type="match status" value="1"/>
</dbReference>
<dbReference type="OrthoDB" id="1682775at2759"/>
<name>A0A7J6WVE0_THATH</name>
<comment type="caution">
    <text evidence="1">The sequence shown here is derived from an EMBL/GenBank/DDBJ whole genome shotgun (WGS) entry which is preliminary data.</text>
</comment>
<dbReference type="AlphaFoldDB" id="A0A7J6WVE0"/>
<evidence type="ECO:0000313" key="1">
    <source>
        <dbReference type="EMBL" id="KAF5200580.1"/>
    </source>
</evidence>
<reference evidence="1 2" key="1">
    <citation type="submission" date="2020-06" db="EMBL/GenBank/DDBJ databases">
        <title>Transcriptomic and genomic resources for Thalictrum thalictroides and T. hernandezii: Facilitating candidate gene discovery in an emerging model plant lineage.</title>
        <authorList>
            <person name="Arias T."/>
            <person name="Riano-Pachon D.M."/>
            <person name="Di Stilio V.S."/>
        </authorList>
    </citation>
    <scope>NUCLEOTIDE SEQUENCE [LARGE SCALE GENOMIC DNA]</scope>
    <source>
        <strain evidence="2">cv. WT478/WT964</strain>
        <tissue evidence="1">Leaves</tissue>
    </source>
</reference>